<dbReference type="InterPro" id="IPR036770">
    <property type="entry name" value="Ankyrin_rpt-contain_sf"/>
</dbReference>
<dbReference type="Proteomes" id="UP000271974">
    <property type="component" value="Unassembled WGS sequence"/>
</dbReference>
<dbReference type="PANTHER" id="PTHR24198:SF165">
    <property type="entry name" value="ANKYRIN REPEAT-CONTAINING PROTEIN-RELATED"/>
    <property type="match status" value="1"/>
</dbReference>
<gene>
    <name evidence="3" type="ORF">EGW08_000700</name>
</gene>
<evidence type="ECO:0000256" key="2">
    <source>
        <dbReference type="ARBA" id="ARBA00023043"/>
    </source>
</evidence>
<dbReference type="Pfam" id="PF12796">
    <property type="entry name" value="Ank_2"/>
    <property type="match status" value="1"/>
</dbReference>
<sequence length="537" mass="61696">LITNFADMDETMHTITKDVAEDAKITSNNIRTVLKGISTFFAKHVTEWHDHDNLDLLHHLIINNKADLIGFIFVETMLFPLGYVPPCNPYAHLAAFLGHAECLKVILQHRPGAFFRIQKSEHAIKLPEAKFEKHLNKTPLSYAAERGHIDCVYYLLETVVMKRNPSLGTKEPLTLATKARSPESIMLLLTIEKRVTSTDYLSAVMLSIREMYPECLISLLTNKGKSRHTVFDGTNLYHILFSQSVISSRRYELMPEMTRALVSSKEDVNAHGSPRTYPMYTLINCAFNITVGKQIFFFIDCLYILLECKANPHFDETRSLRAYSTTEKFTRQAYTSAISCVFESAKNSVNFFESTYWSNLFMKKFITTIEMHDLTPRRVLNNVLFDYMEAVCVLGLDRTIVRCLLRYGANPDFKKNDKYPVNVYFDQIFPYLTKFEIVDTSGYYKQELHTLMIIARSMSLHCQSEALSIFLTDHLLTAPIQALPISREFASLMGQMVRTPRPLLQLVINCIWVATKRNKKKVRDLPIPEVYMASIIP</sequence>
<reference evidence="3 4" key="1">
    <citation type="submission" date="2019-01" db="EMBL/GenBank/DDBJ databases">
        <title>A draft genome assembly of the solar-powered sea slug Elysia chlorotica.</title>
        <authorList>
            <person name="Cai H."/>
            <person name="Li Q."/>
            <person name="Fang X."/>
            <person name="Li J."/>
            <person name="Curtis N.E."/>
            <person name="Altenburger A."/>
            <person name="Shibata T."/>
            <person name="Feng M."/>
            <person name="Maeda T."/>
            <person name="Schwartz J.A."/>
            <person name="Shigenobu S."/>
            <person name="Lundholm N."/>
            <person name="Nishiyama T."/>
            <person name="Yang H."/>
            <person name="Hasebe M."/>
            <person name="Li S."/>
            <person name="Pierce S.K."/>
            <person name="Wang J."/>
        </authorList>
    </citation>
    <scope>NUCLEOTIDE SEQUENCE [LARGE SCALE GENOMIC DNA]</scope>
    <source>
        <strain evidence="3">EC2010</strain>
        <tissue evidence="3">Whole organism of an adult</tissue>
    </source>
</reference>
<evidence type="ECO:0000313" key="4">
    <source>
        <dbReference type="Proteomes" id="UP000271974"/>
    </source>
</evidence>
<dbReference type="EMBL" id="RQTK01000009">
    <property type="protein sequence ID" value="RUS91585.1"/>
    <property type="molecule type" value="Genomic_DNA"/>
</dbReference>
<keyword evidence="4" id="KW-1185">Reference proteome</keyword>
<protein>
    <submittedName>
        <fullName evidence="3">Uncharacterized protein</fullName>
    </submittedName>
</protein>
<evidence type="ECO:0000256" key="1">
    <source>
        <dbReference type="ARBA" id="ARBA00022737"/>
    </source>
</evidence>
<dbReference type="PANTHER" id="PTHR24198">
    <property type="entry name" value="ANKYRIN REPEAT AND PROTEIN KINASE DOMAIN-CONTAINING PROTEIN"/>
    <property type="match status" value="1"/>
</dbReference>
<name>A0A3S1A0Y2_ELYCH</name>
<proteinExistence type="predicted"/>
<dbReference type="OrthoDB" id="6058160at2759"/>
<comment type="caution">
    <text evidence="3">The sequence shown here is derived from an EMBL/GenBank/DDBJ whole genome shotgun (WGS) entry which is preliminary data.</text>
</comment>
<dbReference type="SMART" id="SM00248">
    <property type="entry name" value="ANK"/>
    <property type="match status" value="4"/>
</dbReference>
<keyword evidence="2" id="KW-0040">ANK repeat</keyword>
<evidence type="ECO:0000313" key="3">
    <source>
        <dbReference type="EMBL" id="RUS91585.1"/>
    </source>
</evidence>
<dbReference type="SUPFAM" id="SSF48403">
    <property type="entry name" value="Ankyrin repeat"/>
    <property type="match status" value="1"/>
</dbReference>
<feature type="non-terminal residue" evidence="3">
    <location>
        <position position="1"/>
    </location>
</feature>
<accession>A0A3S1A0Y2</accession>
<organism evidence="3 4">
    <name type="scientific">Elysia chlorotica</name>
    <name type="common">Eastern emerald elysia</name>
    <name type="synonym">Sea slug</name>
    <dbReference type="NCBI Taxonomy" id="188477"/>
    <lineage>
        <taxon>Eukaryota</taxon>
        <taxon>Metazoa</taxon>
        <taxon>Spiralia</taxon>
        <taxon>Lophotrochozoa</taxon>
        <taxon>Mollusca</taxon>
        <taxon>Gastropoda</taxon>
        <taxon>Heterobranchia</taxon>
        <taxon>Euthyneura</taxon>
        <taxon>Panpulmonata</taxon>
        <taxon>Sacoglossa</taxon>
        <taxon>Placobranchoidea</taxon>
        <taxon>Plakobranchidae</taxon>
        <taxon>Elysia</taxon>
    </lineage>
</organism>
<dbReference type="InterPro" id="IPR002110">
    <property type="entry name" value="Ankyrin_rpt"/>
</dbReference>
<keyword evidence="1" id="KW-0677">Repeat</keyword>
<dbReference type="Gene3D" id="1.25.40.20">
    <property type="entry name" value="Ankyrin repeat-containing domain"/>
    <property type="match status" value="1"/>
</dbReference>
<dbReference type="AlphaFoldDB" id="A0A3S1A0Y2"/>